<accession>A0A9N9YL09</accession>
<dbReference type="Proteomes" id="UP000696573">
    <property type="component" value="Unassembled WGS sequence"/>
</dbReference>
<evidence type="ECO:0000256" key="4">
    <source>
        <dbReference type="ARBA" id="ARBA00023136"/>
    </source>
</evidence>
<dbReference type="PANTHER" id="PTHR33048:SF47">
    <property type="entry name" value="INTEGRAL MEMBRANE PROTEIN-RELATED"/>
    <property type="match status" value="1"/>
</dbReference>
<evidence type="ECO:0000313" key="9">
    <source>
        <dbReference type="Proteomes" id="UP000696573"/>
    </source>
</evidence>
<evidence type="ECO:0000256" key="3">
    <source>
        <dbReference type="ARBA" id="ARBA00022989"/>
    </source>
</evidence>
<evidence type="ECO:0000256" key="2">
    <source>
        <dbReference type="ARBA" id="ARBA00022692"/>
    </source>
</evidence>
<feature type="transmembrane region" description="Helical" evidence="6">
    <location>
        <begin position="118"/>
        <end position="139"/>
    </location>
</feature>
<dbReference type="Pfam" id="PF20684">
    <property type="entry name" value="Fung_rhodopsin"/>
    <property type="match status" value="1"/>
</dbReference>
<feature type="non-terminal residue" evidence="8">
    <location>
        <position position="1"/>
    </location>
</feature>
<name>A0A9N9YL09_9HYPO</name>
<protein>
    <recommendedName>
        <fullName evidence="7">Rhodopsin domain-containing protein</fullName>
    </recommendedName>
</protein>
<comment type="similarity">
    <text evidence="5">Belongs to the SAT4 family.</text>
</comment>
<keyword evidence="9" id="KW-1185">Reference proteome</keyword>
<keyword evidence="3 6" id="KW-1133">Transmembrane helix</keyword>
<comment type="caution">
    <text evidence="8">The sequence shown here is derived from an EMBL/GenBank/DDBJ whole genome shotgun (WGS) entry which is preliminary data.</text>
</comment>
<comment type="subcellular location">
    <subcellularLocation>
        <location evidence="1">Membrane</location>
        <topology evidence="1">Multi-pass membrane protein</topology>
    </subcellularLocation>
</comment>
<dbReference type="OrthoDB" id="3897607at2759"/>
<feature type="transmembrane region" description="Helical" evidence="6">
    <location>
        <begin position="81"/>
        <end position="106"/>
    </location>
</feature>
<feature type="transmembrane region" description="Helical" evidence="6">
    <location>
        <begin position="166"/>
        <end position="189"/>
    </location>
</feature>
<dbReference type="GO" id="GO:0016020">
    <property type="term" value="C:membrane"/>
    <property type="evidence" value="ECO:0007669"/>
    <property type="project" value="UniProtKB-SubCell"/>
</dbReference>
<evidence type="ECO:0000256" key="1">
    <source>
        <dbReference type="ARBA" id="ARBA00004141"/>
    </source>
</evidence>
<evidence type="ECO:0000313" key="8">
    <source>
        <dbReference type="EMBL" id="CAH0021037.1"/>
    </source>
</evidence>
<dbReference type="InterPro" id="IPR052337">
    <property type="entry name" value="SAT4-like"/>
</dbReference>
<reference evidence="8" key="1">
    <citation type="submission" date="2021-10" db="EMBL/GenBank/DDBJ databases">
        <authorList>
            <person name="Piombo E."/>
        </authorList>
    </citation>
    <scope>NUCLEOTIDE SEQUENCE</scope>
</reference>
<gene>
    <name evidence="8" type="ORF">CRHIZ90672A_00017537</name>
</gene>
<keyword evidence="4 6" id="KW-0472">Membrane</keyword>
<proteinExistence type="inferred from homology"/>
<dbReference type="EMBL" id="CABFNQ020000648">
    <property type="protein sequence ID" value="CAH0021037.1"/>
    <property type="molecule type" value="Genomic_DNA"/>
</dbReference>
<evidence type="ECO:0000256" key="5">
    <source>
        <dbReference type="ARBA" id="ARBA00038359"/>
    </source>
</evidence>
<evidence type="ECO:0000259" key="7">
    <source>
        <dbReference type="Pfam" id="PF20684"/>
    </source>
</evidence>
<feature type="transmembrane region" description="Helical" evidence="6">
    <location>
        <begin position="40"/>
        <end position="61"/>
    </location>
</feature>
<feature type="domain" description="Rhodopsin" evidence="7">
    <location>
        <begin position="24"/>
        <end position="180"/>
    </location>
</feature>
<evidence type="ECO:0000256" key="6">
    <source>
        <dbReference type="SAM" id="Phobius"/>
    </source>
</evidence>
<feature type="transmembrane region" description="Helical" evidence="6">
    <location>
        <begin position="6"/>
        <end position="28"/>
    </location>
</feature>
<keyword evidence="2 6" id="KW-0812">Transmembrane</keyword>
<sequence length="354" mass="38461">MWARDSIQPAMIVFLAVNTLCVGLRVYVRTMISKSFGYDDYAMVLAHAGFIILCTCTFISVKAGYGDDSPNPDYDVVTAVKFFVISTIEYVILVFVAKVSVALVLYRLASSNNVIRRILEASVGIMAVWTTVTSVMVGLQCRPLSLAWGVGEGTCMSAKTLGNVGYAISSMDIASSFLYAVSTMVFLALGSRQMMLTITFADYSSLPTTRRSAKPKDEGIGNIPSRNGSSVTRSSIATVLRLKYLLDVANMKSPTGVEAANAYLVTFVFSITELGLTIFTASLAALRPLLKFIPWGSIGSQGRSYKKSANSRIEMGPNIKLSDIQDTQQNTSEEHIVPQDKFAKGPKYTVTDVE</sequence>
<dbReference type="PANTHER" id="PTHR33048">
    <property type="entry name" value="PTH11-LIKE INTEGRAL MEMBRANE PROTEIN (AFU_ORTHOLOGUE AFUA_5G11245)"/>
    <property type="match status" value="1"/>
</dbReference>
<dbReference type="InterPro" id="IPR049326">
    <property type="entry name" value="Rhodopsin_dom_fungi"/>
</dbReference>
<dbReference type="AlphaFoldDB" id="A0A9N9YL09"/>
<organism evidence="8 9">
    <name type="scientific">Clonostachys rhizophaga</name>
    <dbReference type="NCBI Taxonomy" id="160324"/>
    <lineage>
        <taxon>Eukaryota</taxon>
        <taxon>Fungi</taxon>
        <taxon>Dikarya</taxon>
        <taxon>Ascomycota</taxon>
        <taxon>Pezizomycotina</taxon>
        <taxon>Sordariomycetes</taxon>
        <taxon>Hypocreomycetidae</taxon>
        <taxon>Hypocreales</taxon>
        <taxon>Bionectriaceae</taxon>
        <taxon>Clonostachys</taxon>
    </lineage>
</organism>